<dbReference type="Pfam" id="PF12680">
    <property type="entry name" value="SnoaL_2"/>
    <property type="match status" value="1"/>
</dbReference>
<dbReference type="Proteomes" id="UP001596496">
    <property type="component" value="Unassembled WGS sequence"/>
</dbReference>
<reference evidence="3" key="1">
    <citation type="journal article" date="2019" name="Int. J. Syst. Evol. Microbiol.">
        <title>The Global Catalogue of Microorganisms (GCM) 10K type strain sequencing project: providing services to taxonomists for standard genome sequencing and annotation.</title>
        <authorList>
            <consortium name="The Broad Institute Genomics Platform"/>
            <consortium name="The Broad Institute Genome Sequencing Center for Infectious Disease"/>
            <person name="Wu L."/>
            <person name="Ma J."/>
        </authorList>
    </citation>
    <scope>NUCLEOTIDE SEQUENCE [LARGE SCALE GENOMIC DNA]</scope>
    <source>
        <strain evidence="3">CECT 7649</strain>
    </source>
</reference>
<keyword evidence="3" id="KW-1185">Reference proteome</keyword>
<evidence type="ECO:0000259" key="1">
    <source>
        <dbReference type="Pfam" id="PF12680"/>
    </source>
</evidence>
<proteinExistence type="predicted"/>
<name>A0ABW2P411_9ACTN</name>
<sequence length="105" mass="11696">MDQIERYFTAAEGHDHEAVARCFTEDGTVSDEGHTYRGRSEIRGWREATAGRWTYTVTVLDTAHTGGDDYEAHTLVRGDFPGGEVRLTYGFTLRDGLIAGLRIGE</sequence>
<dbReference type="SUPFAM" id="SSF54427">
    <property type="entry name" value="NTF2-like"/>
    <property type="match status" value="1"/>
</dbReference>
<dbReference type="RefSeq" id="WP_354929414.1">
    <property type="nucleotide sequence ID" value="NZ_JBHTCG010000007.1"/>
</dbReference>
<dbReference type="Gene3D" id="3.10.450.50">
    <property type="match status" value="1"/>
</dbReference>
<feature type="domain" description="SnoaL-like" evidence="1">
    <location>
        <begin position="4"/>
        <end position="99"/>
    </location>
</feature>
<protein>
    <submittedName>
        <fullName evidence="2">Nuclear transport factor 2 family protein</fullName>
    </submittedName>
</protein>
<comment type="caution">
    <text evidence="2">The sequence shown here is derived from an EMBL/GenBank/DDBJ whole genome shotgun (WGS) entry which is preliminary data.</text>
</comment>
<evidence type="ECO:0000313" key="3">
    <source>
        <dbReference type="Proteomes" id="UP001596496"/>
    </source>
</evidence>
<organism evidence="2 3">
    <name type="scientific">Sphaerisporangium rhizosphaerae</name>
    <dbReference type="NCBI Taxonomy" id="2269375"/>
    <lineage>
        <taxon>Bacteria</taxon>
        <taxon>Bacillati</taxon>
        <taxon>Actinomycetota</taxon>
        <taxon>Actinomycetes</taxon>
        <taxon>Streptosporangiales</taxon>
        <taxon>Streptosporangiaceae</taxon>
        <taxon>Sphaerisporangium</taxon>
    </lineage>
</organism>
<evidence type="ECO:0000313" key="2">
    <source>
        <dbReference type="EMBL" id="MFC7383030.1"/>
    </source>
</evidence>
<gene>
    <name evidence="2" type="ORF">ACFQSB_12490</name>
</gene>
<dbReference type="InterPro" id="IPR037401">
    <property type="entry name" value="SnoaL-like"/>
</dbReference>
<dbReference type="EMBL" id="JBHTCG010000007">
    <property type="protein sequence ID" value="MFC7383030.1"/>
    <property type="molecule type" value="Genomic_DNA"/>
</dbReference>
<accession>A0ABW2P411</accession>
<dbReference type="InterPro" id="IPR032710">
    <property type="entry name" value="NTF2-like_dom_sf"/>
</dbReference>